<sequence>MSMLFKRPVLFVLDSPDNKNQTATDHMLEKSARISRKSAQKPVLAHIRANLRNSEIPHSHKGPINYSLRKNAASQKNTSPYRGVSVQRGGDEGLRLLWARKSYRGAGRAISGVVRYLL</sequence>
<keyword evidence="2" id="KW-1185">Reference proteome</keyword>
<dbReference type="AlphaFoldDB" id="A0AA38MF66"/>
<dbReference type="Proteomes" id="UP001168821">
    <property type="component" value="Unassembled WGS sequence"/>
</dbReference>
<evidence type="ECO:0000313" key="1">
    <source>
        <dbReference type="EMBL" id="KAJ3654023.1"/>
    </source>
</evidence>
<dbReference type="EMBL" id="JALNTZ010000004">
    <property type="protein sequence ID" value="KAJ3654023.1"/>
    <property type="molecule type" value="Genomic_DNA"/>
</dbReference>
<reference evidence="1" key="1">
    <citation type="journal article" date="2023" name="G3 (Bethesda)">
        <title>Whole genome assemblies of Zophobas morio and Tenebrio molitor.</title>
        <authorList>
            <person name="Kaur S."/>
            <person name="Stinson S.A."/>
            <person name="diCenzo G.C."/>
        </authorList>
    </citation>
    <scope>NUCLEOTIDE SEQUENCE</scope>
    <source>
        <strain evidence="1">QUZm001</strain>
    </source>
</reference>
<organism evidence="1 2">
    <name type="scientific">Zophobas morio</name>
    <dbReference type="NCBI Taxonomy" id="2755281"/>
    <lineage>
        <taxon>Eukaryota</taxon>
        <taxon>Metazoa</taxon>
        <taxon>Ecdysozoa</taxon>
        <taxon>Arthropoda</taxon>
        <taxon>Hexapoda</taxon>
        <taxon>Insecta</taxon>
        <taxon>Pterygota</taxon>
        <taxon>Neoptera</taxon>
        <taxon>Endopterygota</taxon>
        <taxon>Coleoptera</taxon>
        <taxon>Polyphaga</taxon>
        <taxon>Cucujiformia</taxon>
        <taxon>Tenebrionidae</taxon>
        <taxon>Zophobas</taxon>
    </lineage>
</organism>
<name>A0AA38MF66_9CUCU</name>
<comment type="caution">
    <text evidence="1">The sequence shown here is derived from an EMBL/GenBank/DDBJ whole genome shotgun (WGS) entry which is preliminary data.</text>
</comment>
<evidence type="ECO:0000313" key="2">
    <source>
        <dbReference type="Proteomes" id="UP001168821"/>
    </source>
</evidence>
<protein>
    <submittedName>
        <fullName evidence="1">Uncharacterized protein</fullName>
    </submittedName>
</protein>
<proteinExistence type="predicted"/>
<gene>
    <name evidence="1" type="ORF">Zmor_013237</name>
</gene>
<accession>A0AA38MF66</accession>